<dbReference type="CDD" id="cd03809">
    <property type="entry name" value="GT4_MtfB-like"/>
    <property type="match status" value="1"/>
</dbReference>
<name>A0A2A6M6Y4_RHIFR</name>
<dbReference type="InterPro" id="IPR001296">
    <property type="entry name" value="Glyco_trans_1"/>
</dbReference>
<sequence length="366" mass="39867">MPLDLVINGKFLCAGVTAVHRVAVELIVAIDNILLDSQAGEYQGARVELMVPRNADASRLSLAVVRTRVVGALTGAAWEQFELPRHAGDRLILNLCNLGPVLKRRAMTLIHDAQVYMAPTSSSRRFQIWHKAIFALVGRRHLKILTVSEFSKSELTKFGIAPAERIEVVHNGIDHVLAISEEPKVLQRLNLLPNRYSLALASTKPHKNIPMLLAAFAKPLPSDQRLVLFGPAGKADFERFGVAVPPNVIFAGKVSDPELRSLMQAALCLLCPSLTEGFGLPPFEAMLLGTPAVVSKIPVFTELCGDAAVQADPLDPDCWVAAVTRFATDPAYRLHMAERGHAKASTFTWARAARRLLELSASASIQ</sequence>
<comment type="caution">
    <text evidence="4">The sequence shown here is derived from an EMBL/GenBank/DDBJ whole genome shotgun (WGS) entry which is preliminary data.</text>
</comment>
<dbReference type="Proteomes" id="UP000220353">
    <property type="component" value="Unassembled WGS sequence"/>
</dbReference>
<feature type="domain" description="Glycosyl transferase family 1" evidence="2">
    <location>
        <begin position="195"/>
        <end position="340"/>
    </location>
</feature>
<proteinExistence type="predicted"/>
<protein>
    <recommendedName>
        <fullName evidence="6">Glycosyltransferase family 1 protein</fullName>
    </recommendedName>
</protein>
<evidence type="ECO:0000259" key="2">
    <source>
        <dbReference type="Pfam" id="PF00534"/>
    </source>
</evidence>
<dbReference type="GO" id="GO:0009103">
    <property type="term" value="P:lipopolysaccharide biosynthetic process"/>
    <property type="evidence" value="ECO:0007669"/>
    <property type="project" value="TreeGrafter"/>
</dbReference>
<organism evidence="4 5">
    <name type="scientific">Rhizobium fredii</name>
    <name type="common">Sinorhizobium fredii</name>
    <dbReference type="NCBI Taxonomy" id="380"/>
    <lineage>
        <taxon>Bacteria</taxon>
        <taxon>Pseudomonadati</taxon>
        <taxon>Pseudomonadota</taxon>
        <taxon>Alphaproteobacteria</taxon>
        <taxon>Hyphomicrobiales</taxon>
        <taxon>Rhizobiaceae</taxon>
        <taxon>Sinorhizobium/Ensifer group</taxon>
        <taxon>Sinorhizobium</taxon>
    </lineage>
</organism>
<dbReference type="InterPro" id="IPR028098">
    <property type="entry name" value="Glyco_trans_4-like_N"/>
</dbReference>
<dbReference type="EMBL" id="NWTC01000001">
    <property type="protein sequence ID" value="PDT50415.1"/>
    <property type="molecule type" value="Genomic_DNA"/>
</dbReference>
<evidence type="ECO:0000313" key="5">
    <source>
        <dbReference type="Proteomes" id="UP000220353"/>
    </source>
</evidence>
<dbReference type="Pfam" id="PF13439">
    <property type="entry name" value="Glyco_transf_4"/>
    <property type="match status" value="1"/>
</dbReference>
<feature type="domain" description="Glycosyltransferase subfamily 4-like N-terminal" evidence="3">
    <location>
        <begin position="103"/>
        <end position="175"/>
    </location>
</feature>
<dbReference type="Pfam" id="PF00534">
    <property type="entry name" value="Glycos_transf_1"/>
    <property type="match status" value="1"/>
</dbReference>
<keyword evidence="1" id="KW-0808">Transferase</keyword>
<evidence type="ECO:0000259" key="3">
    <source>
        <dbReference type="Pfam" id="PF13439"/>
    </source>
</evidence>
<dbReference type="AlphaFoldDB" id="A0A2A6M6Y4"/>
<dbReference type="PANTHER" id="PTHR46401">
    <property type="entry name" value="GLYCOSYLTRANSFERASE WBBK-RELATED"/>
    <property type="match status" value="1"/>
</dbReference>
<reference evidence="4 5" key="1">
    <citation type="submission" date="2017-09" db="EMBL/GenBank/DDBJ databases">
        <title>Comparative genomics of rhizobia isolated from Phaseolus vulgaris in China.</title>
        <authorList>
            <person name="Tong W."/>
        </authorList>
    </citation>
    <scope>NUCLEOTIDE SEQUENCE [LARGE SCALE GENOMIC DNA]</scope>
    <source>
        <strain evidence="4 5">PCH1</strain>
    </source>
</reference>
<dbReference type="PANTHER" id="PTHR46401:SF2">
    <property type="entry name" value="GLYCOSYLTRANSFERASE WBBK-RELATED"/>
    <property type="match status" value="1"/>
</dbReference>
<evidence type="ECO:0000256" key="1">
    <source>
        <dbReference type="ARBA" id="ARBA00022679"/>
    </source>
</evidence>
<dbReference type="SUPFAM" id="SSF53756">
    <property type="entry name" value="UDP-Glycosyltransferase/glycogen phosphorylase"/>
    <property type="match status" value="1"/>
</dbReference>
<evidence type="ECO:0008006" key="6">
    <source>
        <dbReference type="Google" id="ProtNLM"/>
    </source>
</evidence>
<dbReference type="GO" id="GO:0016757">
    <property type="term" value="F:glycosyltransferase activity"/>
    <property type="evidence" value="ECO:0007669"/>
    <property type="project" value="InterPro"/>
</dbReference>
<gene>
    <name evidence="4" type="ORF">CO661_01895</name>
</gene>
<evidence type="ECO:0000313" key="4">
    <source>
        <dbReference type="EMBL" id="PDT50415.1"/>
    </source>
</evidence>
<dbReference type="Gene3D" id="3.40.50.2000">
    <property type="entry name" value="Glycogen Phosphorylase B"/>
    <property type="match status" value="2"/>
</dbReference>
<accession>A0A2A6M6Y4</accession>